<accession>A0A0V7ZN40</accession>
<dbReference type="PANTHER" id="PTHR34963:SF2">
    <property type="entry name" value="PHOTOSYSTEM II REACTION CENTER PSB28 PROTEIN, CHLOROPLASTIC"/>
    <property type="match status" value="1"/>
</dbReference>
<evidence type="ECO:0000313" key="6">
    <source>
        <dbReference type="EMBL" id="KST65512.1"/>
    </source>
</evidence>
<keyword evidence="4 5" id="KW-0604">Photosystem II</keyword>
<reference evidence="7 8" key="1">
    <citation type="journal article" date="2015" name="Genome Announc.">
        <title>Draft Genome of the Euendolithic (true boring) Cyanobacterium Mastigocoleus testarum strain BC008.</title>
        <authorList>
            <person name="Guida B.S."/>
            <person name="Garcia-Pichel F."/>
        </authorList>
    </citation>
    <scope>NUCLEOTIDE SEQUENCE [LARGE SCALE GENOMIC DNA]</scope>
    <source>
        <strain evidence="7 8">BC008</strain>
    </source>
</reference>
<comment type="caution">
    <text evidence="7">The sequence shown here is derived from an EMBL/GenBank/DDBJ whole genome shotgun (WGS) entry which is preliminary data.</text>
</comment>
<comment type="subcellular location">
    <subcellularLocation>
        <location evidence="1">Membrane</location>
        <topology evidence="1">Peripheral membrane protein</topology>
    </subcellularLocation>
</comment>
<evidence type="ECO:0000256" key="2">
    <source>
        <dbReference type="ARBA" id="ARBA00022531"/>
    </source>
</evidence>
<evidence type="ECO:0000313" key="8">
    <source>
        <dbReference type="Proteomes" id="UP000053372"/>
    </source>
</evidence>
<dbReference type="OrthoDB" id="559598at2"/>
<evidence type="ECO:0000256" key="4">
    <source>
        <dbReference type="ARBA" id="ARBA00023276"/>
    </source>
</evidence>
<keyword evidence="2 5" id="KW-0602">Photosynthesis</keyword>
<dbReference type="Gene3D" id="2.40.30.220">
    <property type="entry name" value="Photosystem II Psb28"/>
    <property type="match status" value="1"/>
</dbReference>
<evidence type="ECO:0000256" key="5">
    <source>
        <dbReference type="RuleBase" id="RU003509"/>
    </source>
</evidence>
<sequence>MASNNPSIQFFAGIKEELDNVSLRRNTRSGNRVIVMTFNKLKAIEGANSFTKQSLNSMLLTDEEGDISVTPSSTRFIFGGDEGDELRKVECKVEIEHEDHWERFMRFMHRYAEQNGMEYGEKSQSTDA</sequence>
<name>A0A0V7ZN40_9CYAN</name>
<organism evidence="7 8">
    <name type="scientific">Mastigocoleus testarum BC008</name>
    <dbReference type="NCBI Taxonomy" id="371196"/>
    <lineage>
        <taxon>Bacteria</taxon>
        <taxon>Bacillati</taxon>
        <taxon>Cyanobacteriota</taxon>
        <taxon>Cyanophyceae</taxon>
        <taxon>Nostocales</taxon>
        <taxon>Hapalosiphonaceae</taxon>
        <taxon>Mastigocoleus</taxon>
    </lineage>
</organism>
<dbReference type="Proteomes" id="UP000053372">
    <property type="component" value="Unassembled WGS sequence"/>
</dbReference>
<dbReference type="EMBL" id="LMTZ01000107">
    <property type="protein sequence ID" value="KST65512.1"/>
    <property type="molecule type" value="Genomic_DNA"/>
</dbReference>
<comment type="similarity">
    <text evidence="5">Belongs to the Psb28 family.</text>
</comment>
<dbReference type="EMBL" id="LMTZ01000100">
    <property type="protein sequence ID" value="KST66100.1"/>
    <property type="molecule type" value="Genomic_DNA"/>
</dbReference>
<dbReference type="PANTHER" id="PTHR34963">
    <property type="match status" value="1"/>
</dbReference>
<dbReference type="GO" id="GO:0015979">
    <property type="term" value="P:photosynthesis"/>
    <property type="evidence" value="ECO:0007669"/>
    <property type="project" value="UniProtKB-KW"/>
</dbReference>
<keyword evidence="3" id="KW-0472">Membrane</keyword>
<dbReference type="InterPro" id="IPR038676">
    <property type="entry name" value="Psb28_c1_sf"/>
</dbReference>
<dbReference type="GO" id="GO:0009654">
    <property type="term" value="C:photosystem II oxygen evolving complex"/>
    <property type="evidence" value="ECO:0007669"/>
    <property type="project" value="InterPro"/>
</dbReference>
<protein>
    <recommendedName>
        <fullName evidence="5">Photosystem II reaction center Psb28 protein</fullName>
    </recommendedName>
</protein>
<gene>
    <name evidence="7" type="ORF">BC008_24310</name>
    <name evidence="6" type="ORF">BC008_42045</name>
</gene>
<dbReference type="Pfam" id="PF03912">
    <property type="entry name" value="Psb28"/>
    <property type="match status" value="1"/>
</dbReference>
<dbReference type="InterPro" id="IPR005610">
    <property type="entry name" value="PSII_Psb28_class-1"/>
</dbReference>
<dbReference type="AlphaFoldDB" id="A0A0V7ZN40"/>
<evidence type="ECO:0000256" key="3">
    <source>
        <dbReference type="ARBA" id="ARBA00023136"/>
    </source>
</evidence>
<evidence type="ECO:0000313" key="7">
    <source>
        <dbReference type="EMBL" id="KST66100.1"/>
    </source>
</evidence>
<dbReference type="RefSeq" id="WP_027845553.1">
    <property type="nucleotide sequence ID" value="NZ_LMTZ01000100.1"/>
</dbReference>
<evidence type="ECO:0000256" key="1">
    <source>
        <dbReference type="ARBA" id="ARBA00004170"/>
    </source>
</evidence>
<proteinExistence type="inferred from homology"/>
<keyword evidence="8" id="KW-1185">Reference proteome</keyword>
<dbReference type="NCBIfam" id="TIGR03047">
    <property type="entry name" value="PS_II_psb28"/>
    <property type="match status" value="1"/>
</dbReference>